<dbReference type="Proteomes" id="UP000696573">
    <property type="component" value="Unassembled WGS sequence"/>
</dbReference>
<proteinExistence type="predicted"/>
<organism evidence="2 3">
    <name type="scientific">Clonostachys rhizophaga</name>
    <dbReference type="NCBI Taxonomy" id="160324"/>
    <lineage>
        <taxon>Eukaryota</taxon>
        <taxon>Fungi</taxon>
        <taxon>Dikarya</taxon>
        <taxon>Ascomycota</taxon>
        <taxon>Pezizomycotina</taxon>
        <taxon>Sordariomycetes</taxon>
        <taxon>Hypocreomycetidae</taxon>
        <taxon>Hypocreales</taxon>
        <taxon>Bionectriaceae</taxon>
        <taxon>Clonostachys</taxon>
    </lineage>
</organism>
<feature type="region of interest" description="Disordered" evidence="1">
    <location>
        <begin position="317"/>
        <end position="359"/>
    </location>
</feature>
<comment type="caution">
    <text evidence="2">The sequence shown here is derived from an EMBL/GenBank/DDBJ whole genome shotgun (WGS) entry which is preliminary data.</text>
</comment>
<sequence length="391" mass="43174">MAAEPSIPTLGNRNAASLNVESLATRLPEIGSLKPPFGQNNLPWIQWQDICTDADSSADQLRAWMVYLVYLREAIHWDADDHQEMRQYLAVRRLYRLKGLNRLAPSRTLQYCAANTREENYTLSIGHLLKTLYPTHPVVEFWALHRRVYPGVPAGVSRSKAPVETTATKPIELGFGGLDSEASLASRSQHIGIDSYLNEIPTHLTSEQTAFCISGSTPISMNSDQHVQDSNQLTCSMIWRIGDEERTTDIQVSDVTMTGTNHVIVPSSLSSQTHHRYETFPSSECHCPARVFGKPAELSQNASIECGLSTSILEKQPYSNNTRVENRQTKRSTETHGSVSNHSARPGLTSDNLVTSPSKCLTDHPAATAETVGVITLPVGTGSRPTWIKQV</sequence>
<evidence type="ECO:0000256" key="1">
    <source>
        <dbReference type="SAM" id="MobiDB-lite"/>
    </source>
</evidence>
<feature type="compositionally biased region" description="Polar residues" evidence="1">
    <location>
        <begin position="335"/>
        <end position="359"/>
    </location>
</feature>
<evidence type="ECO:0000313" key="3">
    <source>
        <dbReference type="Proteomes" id="UP000696573"/>
    </source>
</evidence>
<gene>
    <name evidence="2" type="ORF">CRHIZ90672A_00006488</name>
</gene>
<dbReference type="AlphaFoldDB" id="A0A9N9V3X3"/>
<protein>
    <submittedName>
        <fullName evidence="2">Uncharacterized protein</fullName>
    </submittedName>
</protein>
<feature type="compositionally biased region" description="Basic and acidic residues" evidence="1">
    <location>
        <begin position="324"/>
        <end position="334"/>
    </location>
</feature>
<evidence type="ECO:0000313" key="2">
    <source>
        <dbReference type="EMBL" id="CAH0018105.1"/>
    </source>
</evidence>
<reference evidence="2" key="1">
    <citation type="submission" date="2021-10" db="EMBL/GenBank/DDBJ databases">
        <authorList>
            <person name="Piombo E."/>
        </authorList>
    </citation>
    <scope>NUCLEOTIDE SEQUENCE</scope>
</reference>
<keyword evidence="3" id="KW-1185">Reference proteome</keyword>
<name>A0A9N9V3X3_9HYPO</name>
<accession>A0A9N9V3X3</accession>
<dbReference type="OrthoDB" id="5148579at2759"/>
<dbReference type="EMBL" id="CABFNQ020000532">
    <property type="protein sequence ID" value="CAH0018105.1"/>
    <property type="molecule type" value="Genomic_DNA"/>
</dbReference>